<dbReference type="Proteomes" id="UP000018948">
    <property type="component" value="Unassembled WGS sequence"/>
</dbReference>
<comment type="caution">
    <text evidence="2">The sequence shown here is derived from an EMBL/GenBank/DDBJ whole genome shotgun (WGS) entry which is preliminary data.</text>
</comment>
<gene>
    <name evidence="2" type="ORF">F442_22907</name>
</gene>
<evidence type="ECO:0000256" key="1">
    <source>
        <dbReference type="SAM" id="MobiDB-lite"/>
    </source>
</evidence>
<feature type="region of interest" description="Disordered" evidence="1">
    <location>
        <begin position="50"/>
        <end position="78"/>
    </location>
</feature>
<accession>W2Y0V0</accession>
<organism evidence="2 3">
    <name type="scientific">Phytophthora nicotianae P10297</name>
    <dbReference type="NCBI Taxonomy" id="1317064"/>
    <lineage>
        <taxon>Eukaryota</taxon>
        <taxon>Sar</taxon>
        <taxon>Stramenopiles</taxon>
        <taxon>Oomycota</taxon>
        <taxon>Peronosporomycetes</taxon>
        <taxon>Peronosporales</taxon>
        <taxon>Peronosporaceae</taxon>
        <taxon>Phytophthora</taxon>
    </lineage>
</organism>
<evidence type="ECO:0000313" key="3">
    <source>
        <dbReference type="Proteomes" id="UP000018948"/>
    </source>
</evidence>
<dbReference type="AlphaFoldDB" id="W2Y0V0"/>
<name>W2Y0V0_PHYNI</name>
<evidence type="ECO:0000313" key="2">
    <source>
        <dbReference type="EMBL" id="ETP27809.1"/>
    </source>
</evidence>
<protein>
    <submittedName>
        <fullName evidence="2">Uncharacterized protein</fullName>
    </submittedName>
</protein>
<sequence length="78" mass="9152">MLIWECCWTHIKEGQGTVAICTIRLWGYLLNKRLPVWSIVPDDIDDIDGYKHPRHSRTPPGPPSIVTQHIRSRQQRYT</sequence>
<dbReference type="EMBL" id="ANIY01005424">
    <property type="protein sequence ID" value="ETP27809.1"/>
    <property type="molecule type" value="Genomic_DNA"/>
</dbReference>
<proteinExistence type="predicted"/>
<reference evidence="2 3" key="1">
    <citation type="submission" date="2013-11" db="EMBL/GenBank/DDBJ databases">
        <title>The Genome Sequence of Phytophthora parasitica P10297.</title>
        <authorList>
            <consortium name="The Broad Institute Genomics Platform"/>
            <person name="Russ C."/>
            <person name="Tyler B."/>
            <person name="Panabieres F."/>
            <person name="Shan W."/>
            <person name="Tripathy S."/>
            <person name="Grunwald N."/>
            <person name="Machado M."/>
            <person name="Johnson C.S."/>
            <person name="Walker B."/>
            <person name="Young S.K."/>
            <person name="Zeng Q."/>
            <person name="Gargeya S."/>
            <person name="Fitzgerald M."/>
            <person name="Haas B."/>
            <person name="Abouelleil A."/>
            <person name="Allen A.W."/>
            <person name="Alvarado L."/>
            <person name="Arachchi H.M."/>
            <person name="Berlin A.M."/>
            <person name="Chapman S.B."/>
            <person name="Gainer-Dewar J."/>
            <person name="Goldberg J."/>
            <person name="Griggs A."/>
            <person name="Gujja S."/>
            <person name="Hansen M."/>
            <person name="Howarth C."/>
            <person name="Imamovic A."/>
            <person name="Ireland A."/>
            <person name="Larimer J."/>
            <person name="McCowan C."/>
            <person name="Murphy C."/>
            <person name="Pearson M."/>
            <person name="Poon T.W."/>
            <person name="Priest M."/>
            <person name="Roberts A."/>
            <person name="Saif S."/>
            <person name="Shea T."/>
            <person name="Sisk P."/>
            <person name="Sykes S."/>
            <person name="Wortman J."/>
            <person name="Nusbaum C."/>
            <person name="Birren B."/>
        </authorList>
    </citation>
    <scope>NUCLEOTIDE SEQUENCE [LARGE SCALE GENOMIC DNA]</scope>
    <source>
        <strain evidence="2 3">P10297</strain>
    </source>
</reference>